<dbReference type="AlphaFoldDB" id="A0AAV2JPJ5"/>
<keyword evidence="3" id="KW-1185">Reference proteome</keyword>
<gene>
    <name evidence="2" type="ORF">KC01_LOCUS9204</name>
</gene>
<evidence type="ECO:0000256" key="1">
    <source>
        <dbReference type="SAM" id="MobiDB-lite"/>
    </source>
</evidence>
<protein>
    <submittedName>
        <fullName evidence="2">Uncharacterized protein</fullName>
    </submittedName>
</protein>
<name>A0AAV2JPJ5_KNICA</name>
<reference evidence="2 3" key="1">
    <citation type="submission" date="2024-04" db="EMBL/GenBank/DDBJ databases">
        <authorList>
            <person name="Waldvogel A.-M."/>
            <person name="Schoenle A."/>
        </authorList>
    </citation>
    <scope>NUCLEOTIDE SEQUENCE [LARGE SCALE GENOMIC DNA]</scope>
</reference>
<evidence type="ECO:0000313" key="2">
    <source>
        <dbReference type="EMBL" id="CAL1577957.1"/>
    </source>
</evidence>
<sequence>MQKRIDKTKRSVELLRRSGGAGPDCSNPEVVVAITGSSAFKEPRCFKAFLQSSADLRPGSPKAHGTILRTVELSICVCGPNISSEIHSAHTHYCLASTSTKEGGGGIESEKTERMSPDMSKSKQRRRRGTGRDEEADRGVKTHLFQDGCEHLVEDRREHVCGGKSWRNTLQNK</sequence>
<dbReference type="EMBL" id="OZ035835">
    <property type="protein sequence ID" value="CAL1577957.1"/>
    <property type="molecule type" value="Genomic_DNA"/>
</dbReference>
<feature type="compositionally biased region" description="Basic and acidic residues" evidence="1">
    <location>
        <begin position="130"/>
        <end position="139"/>
    </location>
</feature>
<evidence type="ECO:0000313" key="3">
    <source>
        <dbReference type="Proteomes" id="UP001497482"/>
    </source>
</evidence>
<dbReference type="Proteomes" id="UP001497482">
    <property type="component" value="Chromosome 13"/>
</dbReference>
<feature type="region of interest" description="Disordered" evidence="1">
    <location>
        <begin position="99"/>
        <end position="139"/>
    </location>
</feature>
<proteinExistence type="predicted"/>
<accession>A0AAV2JPJ5</accession>
<organism evidence="2 3">
    <name type="scientific">Knipowitschia caucasica</name>
    <name type="common">Caucasian dwarf goby</name>
    <name type="synonym">Pomatoschistus caucasicus</name>
    <dbReference type="NCBI Taxonomy" id="637954"/>
    <lineage>
        <taxon>Eukaryota</taxon>
        <taxon>Metazoa</taxon>
        <taxon>Chordata</taxon>
        <taxon>Craniata</taxon>
        <taxon>Vertebrata</taxon>
        <taxon>Euteleostomi</taxon>
        <taxon>Actinopterygii</taxon>
        <taxon>Neopterygii</taxon>
        <taxon>Teleostei</taxon>
        <taxon>Neoteleostei</taxon>
        <taxon>Acanthomorphata</taxon>
        <taxon>Gobiaria</taxon>
        <taxon>Gobiiformes</taxon>
        <taxon>Gobioidei</taxon>
        <taxon>Gobiidae</taxon>
        <taxon>Gobiinae</taxon>
        <taxon>Knipowitschia</taxon>
    </lineage>
</organism>